<dbReference type="PANTHER" id="PTHR28037:SF1">
    <property type="entry name" value="ALCOHOL O-ACETYLTRANSFERASE 1-RELATED"/>
    <property type="match status" value="1"/>
</dbReference>
<protein>
    <submittedName>
        <fullName evidence="1">Condensation domain-containing protein</fullName>
    </submittedName>
</protein>
<dbReference type="InterPro" id="IPR023213">
    <property type="entry name" value="CAT-like_dom_sf"/>
</dbReference>
<dbReference type="Gene3D" id="3.30.559.10">
    <property type="entry name" value="Chloramphenicol acetyltransferase-like domain"/>
    <property type="match status" value="1"/>
</dbReference>
<evidence type="ECO:0000313" key="1">
    <source>
        <dbReference type="EMBL" id="SHK53735.1"/>
    </source>
</evidence>
<name>A0A1M6T9P9_9FIRM</name>
<organism evidence="1 2">
    <name type="scientific">Anaerocolumna jejuensis DSM 15929</name>
    <dbReference type="NCBI Taxonomy" id="1121322"/>
    <lineage>
        <taxon>Bacteria</taxon>
        <taxon>Bacillati</taxon>
        <taxon>Bacillota</taxon>
        <taxon>Clostridia</taxon>
        <taxon>Lachnospirales</taxon>
        <taxon>Lachnospiraceae</taxon>
        <taxon>Anaerocolumna</taxon>
    </lineage>
</organism>
<keyword evidence="2" id="KW-1185">Reference proteome</keyword>
<proteinExistence type="predicted"/>
<gene>
    <name evidence="1" type="ORF">SAMN02745136_02709</name>
</gene>
<dbReference type="STRING" id="1121322.SAMN02745136_02709"/>
<dbReference type="PANTHER" id="PTHR28037">
    <property type="entry name" value="ALCOHOL O-ACETYLTRANSFERASE 1-RELATED"/>
    <property type="match status" value="1"/>
</dbReference>
<sequence length="421" mass="48707">MEKGRIDKERTWIFSPVNNIVFKAEIKGSVTEQHLMDAIHNTVAHYAMLHHKIVLDDKGNAYYEKTEAFVPVIQPLKNGWMETAREQEKIPFAIDRGEFIRFFYHLTDSGAVLLIIAHHIAGDGISFTYFIQDILKSMAGVKIEYKDLELFNMENLPKEADLRAPMTWLMKYMNRKWKKTGRTFDFNDYYSMYYKYWNSRETLIYTYNLENDIYDSIYSYSKENKITVNTMVTTALIRAGGGLCDVGMAANIREKGFTGMGNYATGISIKYHYNEQLDFTENARQVQDLIYGKLNDVSKKYFLLQFMSKIEPTLIDAIYFNACDDYHNKTARTFGSMFGYNGNPKGISITNLTKLPIAADYGEYEIKDFTFVPPLVLNAKRIIGIASIGRKMVLSLHLRNDADAEEHCSFFYKGMEYLKNL</sequence>
<dbReference type="SUPFAM" id="SSF52777">
    <property type="entry name" value="CoA-dependent acyltransferases"/>
    <property type="match status" value="2"/>
</dbReference>
<dbReference type="Proteomes" id="UP000184386">
    <property type="component" value="Unassembled WGS sequence"/>
</dbReference>
<dbReference type="InterPro" id="IPR052058">
    <property type="entry name" value="Alcohol_O-acetyltransferase"/>
</dbReference>
<accession>A0A1M6T9P9</accession>
<reference evidence="1 2" key="1">
    <citation type="submission" date="2016-11" db="EMBL/GenBank/DDBJ databases">
        <authorList>
            <person name="Jaros S."/>
            <person name="Januszkiewicz K."/>
            <person name="Wedrychowicz H."/>
        </authorList>
    </citation>
    <scope>NUCLEOTIDE SEQUENCE [LARGE SCALE GENOMIC DNA]</scope>
    <source>
        <strain evidence="1 2">DSM 15929</strain>
    </source>
</reference>
<dbReference type="AlphaFoldDB" id="A0A1M6T9P9"/>
<dbReference type="EMBL" id="FRAC01000013">
    <property type="protein sequence ID" value="SHK53735.1"/>
    <property type="molecule type" value="Genomic_DNA"/>
</dbReference>
<evidence type="ECO:0000313" key="2">
    <source>
        <dbReference type="Proteomes" id="UP000184386"/>
    </source>
</evidence>
<dbReference type="RefSeq" id="WP_073276775.1">
    <property type="nucleotide sequence ID" value="NZ_FRAC01000013.1"/>
</dbReference>
<dbReference type="OrthoDB" id="1839607at2"/>